<dbReference type="Proteomes" id="UP001642360">
    <property type="component" value="Unassembled WGS sequence"/>
</dbReference>
<dbReference type="InterPro" id="IPR004158">
    <property type="entry name" value="DUF247_pln"/>
</dbReference>
<proteinExistence type="predicted"/>
<dbReference type="AlphaFoldDB" id="A0ABC8SFB7"/>
<reference evidence="1 2" key="1">
    <citation type="submission" date="2024-02" db="EMBL/GenBank/DDBJ databases">
        <authorList>
            <person name="Vignale AGUSTIN F."/>
            <person name="Sosa J E."/>
            <person name="Modenutti C."/>
        </authorList>
    </citation>
    <scope>NUCLEOTIDE SEQUENCE [LARGE SCALE GENOMIC DNA]</scope>
</reference>
<sequence>MLAIGLYLRGKANLQMMEQYKLRCLQLLLKQKNELSVDRYVNAMHPLKEKAQKCYAKSIELEKDEFVRMMLLDGCFMIEVFRKLVEEDNRDDPILKSVRKFLNCLVNSPKDAEMLSHCGIIDNWLGDDKAVSSLLNKLGNNVILDSASFCYSQTFNKVNKRKEVLRIYEATSGQQINLEKSAMVCSRNVTEEVAEEVRAALGVVQRLDFSQILVVHVSYSGGHIRLGSPNVQSNGTLK</sequence>
<accession>A0ABC8SFB7</accession>
<evidence type="ECO:0000313" key="1">
    <source>
        <dbReference type="EMBL" id="CAK9155883.1"/>
    </source>
</evidence>
<dbReference type="PANTHER" id="PTHR31170:SF17">
    <property type="match status" value="1"/>
</dbReference>
<organism evidence="1 2">
    <name type="scientific">Ilex paraguariensis</name>
    <name type="common">yerba mate</name>
    <dbReference type="NCBI Taxonomy" id="185542"/>
    <lineage>
        <taxon>Eukaryota</taxon>
        <taxon>Viridiplantae</taxon>
        <taxon>Streptophyta</taxon>
        <taxon>Embryophyta</taxon>
        <taxon>Tracheophyta</taxon>
        <taxon>Spermatophyta</taxon>
        <taxon>Magnoliopsida</taxon>
        <taxon>eudicotyledons</taxon>
        <taxon>Gunneridae</taxon>
        <taxon>Pentapetalae</taxon>
        <taxon>asterids</taxon>
        <taxon>campanulids</taxon>
        <taxon>Aquifoliales</taxon>
        <taxon>Aquifoliaceae</taxon>
        <taxon>Ilex</taxon>
    </lineage>
</organism>
<dbReference type="PANTHER" id="PTHR31170">
    <property type="entry name" value="BNAC04G53230D PROTEIN"/>
    <property type="match status" value="1"/>
</dbReference>
<protein>
    <submittedName>
        <fullName evidence="1">Uncharacterized protein</fullName>
    </submittedName>
</protein>
<evidence type="ECO:0000313" key="2">
    <source>
        <dbReference type="Proteomes" id="UP001642360"/>
    </source>
</evidence>
<name>A0ABC8SFB7_9AQUA</name>
<dbReference type="EMBL" id="CAUOFW020002758">
    <property type="protein sequence ID" value="CAK9155883.1"/>
    <property type="molecule type" value="Genomic_DNA"/>
</dbReference>
<comment type="caution">
    <text evidence="1">The sequence shown here is derived from an EMBL/GenBank/DDBJ whole genome shotgun (WGS) entry which is preliminary data.</text>
</comment>
<gene>
    <name evidence="1" type="ORF">ILEXP_LOCUS24299</name>
</gene>
<dbReference type="Pfam" id="PF03140">
    <property type="entry name" value="DUF247"/>
    <property type="match status" value="2"/>
</dbReference>
<keyword evidence="2" id="KW-1185">Reference proteome</keyword>